<comment type="caution">
    <text evidence="2">The sequence shown here is derived from an EMBL/GenBank/DDBJ whole genome shotgun (WGS) entry which is preliminary data.</text>
</comment>
<organism evidence="2 3">
    <name type="scientific">Tanacetum coccineum</name>
    <dbReference type="NCBI Taxonomy" id="301880"/>
    <lineage>
        <taxon>Eukaryota</taxon>
        <taxon>Viridiplantae</taxon>
        <taxon>Streptophyta</taxon>
        <taxon>Embryophyta</taxon>
        <taxon>Tracheophyta</taxon>
        <taxon>Spermatophyta</taxon>
        <taxon>Magnoliopsida</taxon>
        <taxon>eudicotyledons</taxon>
        <taxon>Gunneridae</taxon>
        <taxon>Pentapetalae</taxon>
        <taxon>asterids</taxon>
        <taxon>campanulids</taxon>
        <taxon>Asterales</taxon>
        <taxon>Asteraceae</taxon>
        <taxon>Asteroideae</taxon>
        <taxon>Anthemideae</taxon>
        <taxon>Anthemidinae</taxon>
        <taxon>Tanacetum</taxon>
    </lineage>
</organism>
<evidence type="ECO:0000256" key="1">
    <source>
        <dbReference type="SAM" id="MobiDB-lite"/>
    </source>
</evidence>
<evidence type="ECO:0000313" key="2">
    <source>
        <dbReference type="EMBL" id="GJT59932.1"/>
    </source>
</evidence>
<evidence type="ECO:0000313" key="3">
    <source>
        <dbReference type="Proteomes" id="UP001151760"/>
    </source>
</evidence>
<name>A0ABQ5FBG6_9ASTR</name>
<protein>
    <recommendedName>
        <fullName evidence="4">PiggyBac transposable element-derived protein domain-containing protein</fullName>
    </recommendedName>
</protein>
<keyword evidence="3" id="KW-1185">Reference proteome</keyword>
<sequence>MSDSEDSTVTYTEISSPYEDLSDIGSPGAEGPIFQDPPSPDYVPGPEEPEQAPPSPINSLFFAKLLTWSLKTNNKELRDYVDRKSTSGICTFKFSLEDPCNLFVEEICPYLKMMLNFEALRTREKLEPVRMEPYASMEELRYLVMTFYGRAHGMSPQIESYFYPFRFREKVSSRKDAILVPNMKADIASHVRKCLTVAYGQG</sequence>
<dbReference type="EMBL" id="BQNB010017152">
    <property type="protein sequence ID" value="GJT59932.1"/>
    <property type="molecule type" value="Genomic_DNA"/>
</dbReference>
<feature type="region of interest" description="Disordered" evidence="1">
    <location>
        <begin position="1"/>
        <end position="54"/>
    </location>
</feature>
<proteinExistence type="predicted"/>
<reference evidence="2" key="2">
    <citation type="submission" date="2022-01" db="EMBL/GenBank/DDBJ databases">
        <authorList>
            <person name="Yamashiro T."/>
            <person name="Shiraishi A."/>
            <person name="Satake H."/>
            <person name="Nakayama K."/>
        </authorList>
    </citation>
    <scope>NUCLEOTIDE SEQUENCE</scope>
</reference>
<evidence type="ECO:0008006" key="4">
    <source>
        <dbReference type="Google" id="ProtNLM"/>
    </source>
</evidence>
<dbReference type="Proteomes" id="UP001151760">
    <property type="component" value="Unassembled WGS sequence"/>
</dbReference>
<reference evidence="2" key="1">
    <citation type="journal article" date="2022" name="Int. J. Mol. Sci.">
        <title>Draft Genome of Tanacetum Coccineum: Genomic Comparison of Closely Related Tanacetum-Family Plants.</title>
        <authorList>
            <person name="Yamashiro T."/>
            <person name="Shiraishi A."/>
            <person name="Nakayama K."/>
            <person name="Satake H."/>
        </authorList>
    </citation>
    <scope>NUCLEOTIDE SEQUENCE</scope>
</reference>
<accession>A0ABQ5FBG6</accession>
<gene>
    <name evidence="2" type="ORF">Tco_1003465</name>
</gene>